<evidence type="ECO:0000313" key="1">
    <source>
        <dbReference type="EMBL" id="AXN58339.1"/>
    </source>
</evidence>
<dbReference type="Proteomes" id="UP000260494">
    <property type="component" value="Segment"/>
</dbReference>
<protein>
    <submittedName>
        <fullName evidence="1">Uncharacterized protein</fullName>
    </submittedName>
</protein>
<gene>
    <name evidence="1" type="ORF">Wes44_30</name>
</gene>
<dbReference type="EMBL" id="MH598512">
    <property type="protein sequence ID" value="AXN58339.1"/>
    <property type="molecule type" value="Genomic_DNA"/>
</dbReference>
<reference evidence="2" key="1">
    <citation type="submission" date="2018-07" db="EMBL/GenBank/DDBJ databases">
        <authorList>
            <person name="Himelright M."/>
            <person name="Eisemann E."/>
            <person name="Alder H."/>
            <person name="Craig M."/>
            <person name="Clem A."/>
            <person name="Temple L."/>
        </authorList>
    </citation>
    <scope>NUCLEOTIDE SEQUENCE [LARGE SCALE GENOMIC DNA]</scope>
</reference>
<proteinExistence type="predicted"/>
<organism evidence="1 2">
    <name type="scientific">Bacillus phage Wes44</name>
    <dbReference type="NCBI Taxonomy" id="2283012"/>
    <lineage>
        <taxon>Viruses</taxon>
        <taxon>Duplodnaviria</taxon>
        <taxon>Heunggongvirae</taxon>
        <taxon>Uroviricota</taxon>
        <taxon>Caudoviricetes</taxon>
        <taxon>Gutmannvirinae</taxon>
        <taxon>Carmenvirus</taxon>
        <taxon>Carmenvirus Wes44</taxon>
    </lineage>
</organism>
<sequence length="72" mass="8049">MDVNSEVYDIVMKAVAESYNGQLMPVGDEVTVVLKDSTVLVSMELLNGNRHLKVSICPDKPIMLTHYNLIEK</sequence>
<evidence type="ECO:0000313" key="2">
    <source>
        <dbReference type="Proteomes" id="UP000260494"/>
    </source>
</evidence>
<accession>A0A346FK34</accession>
<name>A0A346FK34_9CAUD</name>
<keyword evidence="2" id="KW-1185">Reference proteome</keyword>